<keyword evidence="1" id="KW-0678">Repressor</keyword>
<evidence type="ECO:0000256" key="4">
    <source>
        <dbReference type="ARBA" id="ARBA00023163"/>
    </source>
</evidence>
<evidence type="ECO:0000256" key="5">
    <source>
        <dbReference type="PROSITE-ProRule" id="PRU00335"/>
    </source>
</evidence>
<keyword evidence="4" id="KW-0804">Transcription</keyword>
<protein>
    <submittedName>
        <fullName evidence="7">TetR family transcriptional regulator</fullName>
    </submittedName>
</protein>
<comment type="caution">
    <text evidence="7">The sequence shown here is derived from an EMBL/GenBank/DDBJ whole genome shotgun (WGS) entry which is preliminary data.</text>
</comment>
<proteinExistence type="predicted"/>
<dbReference type="Proteomes" id="UP000287188">
    <property type="component" value="Unassembled WGS sequence"/>
</dbReference>
<dbReference type="InterPro" id="IPR039538">
    <property type="entry name" value="BetI_C"/>
</dbReference>
<dbReference type="PROSITE" id="PS50977">
    <property type="entry name" value="HTH_TETR_2"/>
    <property type="match status" value="1"/>
</dbReference>
<dbReference type="InterPro" id="IPR009057">
    <property type="entry name" value="Homeodomain-like_sf"/>
</dbReference>
<dbReference type="EMBL" id="BIFS01000002">
    <property type="protein sequence ID" value="GCE23018.1"/>
    <property type="molecule type" value="Genomic_DNA"/>
</dbReference>
<dbReference type="RefSeq" id="WP_126556522.1">
    <property type="nucleotide sequence ID" value="NZ_BIFS01000002.1"/>
</dbReference>
<dbReference type="PANTHER" id="PTHR30055">
    <property type="entry name" value="HTH-TYPE TRANSCRIPTIONAL REGULATOR RUTR"/>
    <property type="match status" value="1"/>
</dbReference>
<dbReference type="Gene3D" id="1.10.357.10">
    <property type="entry name" value="Tetracycline Repressor, domain 2"/>
    <property type="match status" value="1"/>
</dbReference>
<dbReference type="SUPFAM" id="SSF46689">
    <property type="entry name" value="Homeodomain-like"/>
    <property type="match status" value="1"/>
</dbReference>
<dbReference type="Pfam" id="PF00440">
    <property type="entry name" value="TetR_N"/>
    <property type="match status" value="1"/>
</dbReference>
<keyword evidence="8" id="KW-1185">Reference proteome</keyword>
<name>A0A402AV75_9CHLR</name>
<dbReference type="GO" id="GO:0003700">
    <property type="term" value="F:DNA-binding transcription factor activity"/>
    <property type="evidence" value="ECO:0007669"/>
    <property type="project" value="TreeGrafter"/>
</dbReference>
<evidence type="ECO:0000313" key="7">
    <source>
        <dbReference type="EMBL" id="GCE23018.1"/>
    </source>
</evidence>
<organism evidence="7 8">
    <name type="scientific">Dictyobacter kobayashii</name>
    <dbReference type="NCBI Taxonomy" id="2014872"/>
    <lineage>
        <taxon>Bacteria</taxon>
        <taxon>Bacillati</taxon>
        <taxon>Chloroflexota</taxon>
        <taxon>Ktedonobacteria</taxon>
        <taxon>Ktedonobacterales</taxon>
        <taxon>Dictyobacteraceae</taxon>
        <taxon>Dictyobacter</taxon>
    </lineage>
</organism>
<gene>
    <name evidence="7" type="ORF">KDK_68180</name>
</gene>
<evidence type="ECO:0000313" key="8">
    <source>
        <dbReference type="Proteomes" id="UP000287188"/>
    </source>
</evidence>
<dbReference type="GO" id="GO:0000976">
    <property type="term" value="F:transcription cis-regulatory region binding"/>
    <property type="evidence" value="ECO:0007669"/>
    <property type="project" value="TreeGrafter"/>
</dbReference>
<dbReference type="Pfam" id="PF13977">
    <property type="entry name" value="TetR_C_6"/>
    <property type="match status" value="1"/>
</dbReference>
<keyword evidence="3 5" id="KW-0238">DNA-binding</keyword>
<dbReference type="InterPro" id="IPR036271">
    <property type="entry name" value="Tet_transcr_reg_TetR-rel_C_sf"/>
</dbReference>
<dbReference type="AlphaFoldDB" id="A0A402AV75"/>
<feature type="domain" description="HTH tetR-type" evidence="6">
    <location>
        <begin position="19"/>
        <end position="79"/>
    </location>
</feature>
<evidence type="ECO:0000256" key="2">
    <source>
        <dbReference type="ARBA" id="ARBA00023015"/>
    </source>
</evidence>
<dbReference type="InterPro" id="IPR050109">
    <property type="entry name" value="HTH-type_TetR-like_transc_reg"/>
</dbReference>
<evidence type="ECO:0000259" key="6">
    <source>
        <dbReference type="PROSITE" id="PS50977"/>
    </source>
</evidence>
<reference evidence="8" key="1">
    <citation type="submission" date="2018-12" db="EMBL/GenBank/DDBJ databases">
        <title>Tengunoibacter tsumagoiensis gen. nov., sp. nov., Dictyobacter kobayashii sp. nov., D. alpinus sp. nov., and D. joshuensis sp. nov. and description of Dictyobacteraceae fam. nov. within the order Ktedonobacterales isolated from Tengu-no-mugimeshi.</title>
        <authorList>
            <person name="Wang C.M."/>
            <person name="Zheng Y."/>
            <person name="Sakai Y."/>
            <person name="Toyoda A."/>
            <person name="Minakuchi Y."/>
            <person name="Abe K."/>
            <person name="Yokota A."/>
            <person name="Yabe S."/>
        </authorList>
    </citation>
    <scope>NUCLEOTIDE SEQUENCE [LARGE SCALE GENOMIC DNA]</scope>
    <source>
        <strain evidence="8">Uno11</strain>
    </source>
</reference>
<sequence length="207" mass="23458">MNTSHHTNRRFASQTTSTDEQRLRLVQSAYQLLAEKGMAGLRIREVASRIGLNHATLLYYFPTKEALIHAVVAFCVHQFEVIQTPRASSLSTPPNEQLRQRYLSDLAYQLREAPEVFLVLDELLLYARRDPATHRVLSEAVTVWQSSLESLIHQEITAGRFRADLDVRSTALTLMAFCQGIGLLLHTQPTDIDGILAQFAQWFHSLA</sequence>
<accession>A0A402AV75</accession>
<dbReference type="PRINTS" id="PR00455">
    <property type="entry name" value="HTHTETR"/>
</dbReference>
<feature type="DNA-binding region" description="H-T-H motif" evidence="5">
    <location>
        <begin position="42"/>
        <end position="61"/>
    </location>
</feature>
<dbReference type="PANTHER" id="PTHR30055:SF234">
    <property type="entry name" value="HTH-TYPE TRANSCRIPTIONAL REGULATOR BETI"/>
    <property type="match status" value="1"/>
</dbReference>
<dbReference type="OrthoDB" id="9809772at2"/>
<dbReference type="SUPFAM" id="SSF48498">
    <property type="entry name" value="Tetracyclin repressor-like, C-terminal domain"/>
    <property type="match status" value="1"/>
</dbReference>
<evidence type="ECO:0000256" key="1">
    <source>
        <dbReference type="ARBA" id="ARBA00022491"/>
    </source>
</evidence>
<keyword evidence="2" id="KW-0805">Transcription regulation</keyword>
<dbReference type="InterPro" id="IPR001647">
    <property type="entry name" value="HTH_TetR"/>
</dbReference>
<evidence type="ECO:0000256" key="3">
    <source>
        <dbReference type="ARBA" id="ARBA00023125"/>
    </source>
</evidence>